<dbReference type="OrthoDB" id="3799196at2759"/>
<reference evidence="2 3" key="1">
    <citation type="journal article" date="2016" name="Nat. Commun.">
        <title>Ectomycorrhizal ecology is imprinted in the genome of the dominant symbiotic fungus Cenococcum geophilum.</title>
        <authorList>
            <consortium name="DOE Joint Genome Institute"/>
            <person name="Peter M."/>
            <person name="Kohler A."/>
            <person name="Ohm R.A."/>
            <person name="Kuo A."/>
            <person name="Krutzmann J."/>
            <person name="Morin E."/>
            <person name="Arend M."/>
            <person name="Barry K.W."/>
            <person name="Binder M."/>
            <person name="Choi C."/>
            <person name="Clum A."/>
            <person name="Copeland A."/>
            <person name="Grisel N."/>
            <person name="Haridas S."/>
            <person name="Kipfer T."/>
            <person name="LaButti K."/>
            <person name="Lindquist E."/>
            <person name="Lipzen A."/>
            <person name="Maire R."/>
            <person name="Meier B."/>
            <person name="Mihaltcheva S."/>
            <person name="Molinier V."/>
            <person name="Murat C."/>
            <person name="Poggeler S."/>
            <person name="Quandt C.A."/>
            <person name="Sperisen C."/>
            <person name="Tritt A."/>
            <person name="Tisserant E."/>
            <person name="Crous P.W."/>
            <person name="Henrissat B."/>
            <person name="Nehls U."/>
            <person name="Egli S."/>
            <person name="Spatafora J.W."/>
            <person name="Grigoriev I.V."/>
            <person name="Martin F.M."/>
        </authorList>
    </citation>
    <scope>NUCLEOTIDE SEQUENCE [LARGE SCALE GENOMIC DNA]</scope>
    <source>
        <strain evidence="2 3">CBS 207.34</strain>
    </source>
</reference>
<protein>
    <submittedName>
        <fullName evidence="2">Uncharacterized protein</fullName>
    </submittedName>
</protein>
<keyword evidence="3" id="KW-1185">Reference proteome</keyword>
<dbReference type="AlphaFoldDB" id="A0A8E2JQY4"/>
<feature type="compositionally biased region" description="Basic and acidic residues" evidence="1">
    <location>
        <begin position="105"/>
        <end position="118"/>
    </location>
</feature>
<name>A0A8E2JQY4_9PEZI</name>
<dbReference type="Proteomes" id="UP000250140">
    <property type="component" value="Unassembled WGS sequence"/>
</dbReference>
<evidence type="ECO:0000313" key="3">
    <source>
        <dbReference type="Proteomes" id="UP000250140"/>
    </source>
</evidence>
<accession>A0A8E2JQY4</accession>
<evidence type="ECO:0000313" key="2">
    <source>
        <dbReference type="EMBL" id="OCL06152.1"/>
    </source>
</evidence>
<dbReference type="EMBL" id="KV750121">
    <property type="protein sequence ID" value="OCL06152.1"/>
    <property type="molecule type" value="Genomic_DNA"/>
</dbReference>
<evidence type="ECO:0000256" key="1">
    <source>
        <dbReference type="SAM" id="MobiDB-lite"/>
    </source>
</evidence>
<organism evidence="2 3">
    <name type="scientific">Glonium stellatum</name>
    <dbReference type="NCBI Taxonomy" id="574774"/>
    <lineage>
        <taxon>Eukaryota</taxon>
        <taxon>Fungi</taxon>
        <taxon>Dikarya</taxon>
        <taxon>Ascomycota</taxon>
        <taxon>Pezizomycotina</taxon>
        <taxon>Dothideomycetes</taxon>
        <taxon>Pleosporomycetidae</taxon>
        <taxon>Gloniales</taxon>
        <taxon>Gloniaceae</taxon>
        <taxon>Glonium</taxon>
    </lineage>
</organism>
<proteinExistence type="predicted"/>
<feature type="compositionally biased region" description="Polar residues" evidence="1">
    <location>
        <begin position="89"/>
        <end position="104"/>
    </location>
</feature>
<sequence>MDLRMDAKAETARAYAGYDEDQWKRFLRFTRDEAQNLSALYNSWDEVYANEKSAVLARVNALLEPEEIPKANTRLMNWRMPKAYKKITAQRNRQGESNKSTDQSMGREKPFDPIRDSA</sequence>
<feature type="region of interest" description="Disordered" evidence="1">
    <location>
        <begin position="86"/>
        <end position="118"/>
    </location>
</feature>
<gene>
    <name evidence="2" type="ORF">AOQ84DRAFT_441029</name>
</gene>